<dbReference type="InterPro" id="IPR018113">
    <property type="entry name" value="PTrfase_EIIB_Cys"/>
</dbReference>
<protein>
    <submittedName>
        <fullName evidence="13">PTS transporter subunit EIIB</fullName>
    </submittedName>
</protein>
<evidence type="ECO:0000256" key="3">
    <source>
        <dbReference type="ARBA" id="ARBA00022475"/>
    </source>
</evidence>
<evidence type="ECO:0000256" key="9">
    <source>
        <dbReference type="ARBA" id="ARBA00022989"/>
    </source>
</evidence>
<keyword evidence="4" id="KW-0762">Sugar transport</keyword>
<evidence type="ECO:0000313" key="14">
    <source>
        <dbReference type="Proteomes" id="UP001597252"/>
    </source>
</evidence>
<organism evidence="13 14">
    <name type="scientific">Lacticaseibacillus baoqingensis</name>
    <dbReference type="NCBI Taxonomy" id="2486013"/>
    <lineage>
        <taxon>Bacteria</taxon>
        <taxon>Bacillati</taxon>
        <taxon>Bacillota</taxon>
        <taxon>Bacilli</taxon>
        <taxon>Lactobacillales</taxon>
        <taxon>Lactobacillaceae</taxon>
        <taxon>Lacticaseibacillus</taxon>
    </lineage>
</organism>
<dbReference type="PROSITE" id="PS51098">
    <property type="entry name" value="PTS_EIIB_TYPE_1"/>
    <property type="match status" value="1"/>
</dbReference>
<evidence type="ECO:0000256" key="6">
    <source>
        <dbReference type="ARBA" id="ARBA00022683"/>
    </source>
</evidence>
<comment type="caution">
    <text evidence="13">The sequence shown here is derived from an EMBL/GenBank/DDBJ whole genome shotgun (WGS) entry which is preliminary data.</text>
</comment>
<reference evidence="14" key="1">
    <citation type="journal article" date="2019" name="Int. J. Syst. Evol. Microbiol.">
        <title>The Global Catalogue of Microorganisms (GCM) 10K type strain sequencing project: providing services to taxonomists for standard genome sequencing and annotation.</title>
        <authorList>
            <consortium name="The Broad Institute Genomics Platform"/>
            <consortium name="The Broad Institute Genome Sequencing Center for Infectious Disease"/>
            <person name="Wu L."/>
            <person name="Ma J."/>
        </authorList>
    </citation>
    <scope>NUCLEOTIDE SEQUENCE [LARGE SCALE GENOMIC DNA]</scope>
    <source>
        <strain evidence="14">CCM 8903</strain>
    </source>
</reference>
<keyword evidence="2" id="KW-0813">Transport</keyword>
<evidence type="ECO:0000256" key="7">
    <source>
        <dbReference type="ARBA" id="ARBA00022692"/>
    </source>
</evidence>
<dbReference type="SUPFAM" id="SSF55604">
    <property type="entry name" value="Glucose permease domain IIB"/>
    <property type="match status" value="1"/>
</dbReference>
<keyword evidence="9" id="KW-1133">Transmembrane helix</keyword>
<keyword evidence="6" id="KW-0598">Phosphotransferase system</keyword>
<evidence type="ECO:0000313" key="13">
    <source>
        <dbReference type="EMBL" id="MFD1485131.1"/>
    </source>
</evidence>
<sequence length="182" mass="20151">MDYRITAQRYIDDLGGSDNISALVNCATRIRAVVNNAAKVLPPVTFKAEGAIDVSRHGKMLQIVIGLDAPQILEEMRILLKFGREHAALDEYGLTQAAERARIIIECFGLPENILQVTMAYDAVIVHVIDPAWVDPYDVMLQLDVGIDAVALRGHLVYLYVQDAKALARELNGLLKRPTKSQ</sequence>
<evidence type="ECO:0000256" key="11">
    <source>
        <dbReference type="PROSITE-ProRule" id="PRU00421"/>
    </source>
</evidence>
<evidence type="ECO:0000256" key="5">
    <source>
        <dbReference type="ARBA" id="ARBA00022679"/>
    </source>
</evidence>
<proteinExistence type="predicted"/>
<keyword evidence="8" id="KW-0418">Kinase</keyword>
<dbReference type="PANTHER" id="PTHR30009:SF12">
    <property type="entry name" value="PHOSPHOTRANSFERASE IIC COMPONENT GLVC"/>
    <property type="match status" value="1"/>
</dbReference>
<evidence type="ECO:0000256" key="2">
    <source>
        <dbReference type="ARBA" id="ARBA00022448"/>
    </source>
</evidence>
<evidence type="ECO:0000256" key="4">
    <source>
        <dbReference type="ARBA" id="ARBA00022597"/>
    </source>
</evidence>
<feature type="active site" description="Phosphocysteine intermediate; for EIIB activity" evidence="11">
    <location>
        <position position="26"/>
    </location>
</feature>
<evidence type="ECO:0000259" key="12">
    <source>
        <dbReference type="PROSITE" id="PS51098"/>
    </source>
</evidence>
<dbReference type="Proteomes" id="UP001597252">
    <property type="component" value="Unassembled WGS sequence"/>
</dbReference>
<dbReference type="InterPro" id="IPR036878">
    <property type="entry name" value="Glu_permease_IIB"/>
</dbReference>
<keyword evidence="14" id="KW-1185">Reference proteome</keyword>
<dbReference type="EMBL" id="JBHTON010000021">
    <property type="protein sequence ID" value="MFD1485131.1"/>
    <property type="molecule type" value="Genomic_DNA"/>
</dbReference>
<keyword evidence="5" id="KW-0808">Transferase</keyword>
<dbReference type="InterPro" id="IPR001996">
    <property type="entry name" value="PTS_IIB_1"/>
</dbReference>
<dbReference type="Pfam" id="PF00367">
    <property type="entry name" value="PTS_EIIB"/>
    <property type="match status" value="1"/>
</dbReference>
<keyword evidence="7" id="KW-0812">Transmembrane</keyword>
<gene>
    <name evidence="13" type="ORF">ACFQ5J_07805</name>
</gene>
<dbReference type="RefSeq" id="WP_225419509.1">
    <property type="nucleotide sequence ID" value="NZ_JBHTON010000021.1"/>
</dbReference>
<feature type="domain" description="PTS EIIB type-1" evidence="12">
    <location>
        <begin position="4"/>
        <end position="86"/>
    </location>
</feature>
<evidence type="ECO:0000256" key="1">
    <source>
        <dbReference type="ARBA" id="ARBA00004236"/>
    </source>
</evidence>
<name>A0ABW4E7P1_9LACO</name>
<dbReference type="InterPro" id="IPR050429">
    <property type="entry name" value="PTS_Glucose_EIICBA"/>
</dbReference>
<keyword evidence="10" id="KW-0472">Membrane</keyword>
<evidence type="ECO:0000256" key="8">
    <source>
        <dbReference type="ARBA" id="ARBA00022777"/>
    </source>
</evidence>
<comment type="subcellular location">
    <subcellularLocation>
        <location evidence="1">Cell membrane</location>
    </subcellularLocation>
</comment>
<keyword evidence="3" id="KW-1003">Cell membrane</keyword>
<dbReference type="PANTHER" id="PTHR30009">
    <property type="entry name" value="CYTOCHROME C-TYPE SYNTHESIS PROTEIN AND PTS TRANSMEMBRANE COMPONENT"/>
    <property type="match status" value="1"/>
</dbReference>
<accession>A0ABW4E7P1</accession>
<dbReference type="Gene3D" id="3.30.1360.60">
    <property type="entry name" value="Glucose permease domain IIB"/>
    <property type="match status" value="1"/>
</dbReference>
<evidence type="ECO:0000256" key="10">
    <source>
        <dbReference type="ARBA" id="ARBA00023136"/>
    </source>
</evidence>